<keyword evidence="4" id="KW-1185">Reference proteome</keyword>
<proteinExistence type="inferred from homology"/>
<name>A0A939FXR7_9HYPH</name>
<reference evidence="3" key="1">
    <citation type="submission" date="2021-03" db="EMBL/GenBank/DDBJ databases">
        <title>Whole genome sequence of Jiella sp. CQZ9-1.</title>
        <authorList>
            <person name="Tuo L."/>
        </authorList>
    </citation>
    <scope>NUCLEOTIDE SEQUENCE</scope>
    <source>
        <strain evidence="3">CQZ9-1</strain>
    </source>
</reference>
<dbReference type="GO" id="GO:0009082">
    <property type="term" value="P:branched-chain amino acid biosynthetic process"/>
    <property type="evidence" value="ECO:0007669"/>
    <property type="project" value="UniProtKB-KW"/>
</dbReference>
<dbReference type="EMBL" id="JAFMPP010000006">
    <property type="protein sequence ID" value="MBO0662701.1"/>
    <property type="molecule type" value="Genomic_DNA"/>
</dbReference>
<dbReference type="Pfam" id="PF19798">
    <property type="entry name" value="Sulfotransfer_5"/>
    <property type="match status" value="1"/>
</dbReference>
<evidence type="ECO:0008006" key="5">
    <source>
        <dbReference type="Google" id="ProtNLM"/>
    </source>
</evidence>
<dbReference type="RefSeq" id="WP_207257491.1">
    <property type="nucleotide sequence ID" value="NZ_JAFMPP010000006.1"/>
</dbReference>
<protein>
    <recommendedName>
        <fullName evidence="5">Sulfotransferase family protein</fullName>
    </recommendedName>
</protein>
<evidence type="ECO:0000313" key="4">
    <source>
        <dbReference type="Proteomes" id="UP000664122"/>
    </source>
</evidence>
<dbReference type="InterPro" id="IPR027417">
    <property type="entry name" value="P-loop_NTPase"/>
</dbReference>
<comment type="similarity">
    <text evidence="1">Belongs to the class-IV pyridoxal-phosphate-dependent aminotransferase family.</text>
</comment>
<comment type="caution">
    <text evidence="3">The sequence shown here is derived from an EMBL/GenBank/DDBJ whole genome shotgun (WGS) entry which is preliminary data.</text>
</comment>
<accession>A0A939FXR7</accession>
<evidence type="ECO:0000256" key="2">
    <source>
        <dbReference type="ARBA" id="ARBA00023304"/>
    </source>
</evidence>
<dbReference type="PANTHER" id="PTHR42743:SF11">
    <property type="entry name" value="AMINODEOXYCHORISMATE LYASE"/>
    <property type="match status" value="1"/>
</dbReference>
<dbReference type="Proteomes" id="UP000664122">
    <property type="component" value="Unassembled WGS sequence"/>
</dbReference>
<dbReference type="Gene3D" id="3.40.50.300">
    <property type="entry name" value="P-loop containing nucleotide triphosphate hydrolases"/>
    <property type="match status" value="1"/>
</dbReference>
<evidence type="ECO:0000256" key="1">
    <source>
        <dbReference type="ARBA" id="ARBA00009320"/>
    </source>
</evidence>
<keyword evidence="2" id="KW-0028">Amino-acid biosynthesis</keyword>
<gene>
    <name evidence="3" type="ORF">J1C48_08935</name>
</gene>
<organism evidence="3 4">
    <name type="scientific">Jiella flava</name>
    <dbReference type="NCBI Taxonomy" id="2816857"/>
    <lineage>
        <taxon>Bacteria</taxon>
        <taxon>Pseudomonadati</taxon>
        <taxon>Pseudomonadota</taxon>
        <taxon>Alphaproteobacteria</taxon>
        <taxon>Hyphomicrobiales</taxon>
        <taxon>Aurantimonadaceae</taxon>
        <taxon>Jiella</taxon>
    </lineage>
</organism>
<evidence type="ECO:0000313" key="3">
    <source>
        <dbReference type="EMBL" id="MBO0662701.1"/>
    </source>
</evidence>
<sequence>MTIRIAMWSGPRNISTAMMRSFGARPDTAVSDEPFFGAYLALSGAPHPMSAETVASMDCDFASVRDAMSGSAPDGQPIWYQKHMAHHMVGEVSLLDMPDHRHAFLIRTPERVAASYAAKNALTEPEVLGYAQMRRYFEAEADRLGRAPAVVDADDILADPAGTLASLCAALEIAWTEAMLTWKEGPHSEDGVWGAHWYASVNASTTFAPPPRTMPVLSPEHQAIAAACQADYAALHRYRLTGERAERPTGRTKHDV</sequence>
<dbReference type="InterPro" id="IPR050571">
    <property type="entry name" value="Class-IV_PLP-Dep_Aminotrnsfr"/>
</dbReference>
<dbReference type="SUPFAM" id="SSF52540">
    <property type="entry name" value="P-loop containing nucleoside triphosphate hydrolases"/>
    <property type="match status" value="1"/>
</dbReference>
<keyword evidence="2" id="KW-0100">Branched-chain amino acid biosynthesis</keyword>
<dbReference type="AlphaFoldDB" id="A0A939FXR7"/>
<dbReference type="PANTHER" id="PTHR42743">
    <property type="entry name" value="AMINO-ACID AMINOTRANSFERASE"/>
    <property type="match status" value="1"/>
</dbReference>